<evidence type="ECO:0000313" key="3">
    <source>
        <dbReference type="Proteomes" id="UP000265080"/>
    </source>
</evidence>
<dbReference type="GeneTree" id="ENSGT00860000136310"/>
<reference evidence="2" key="3">
    <citation type="submission" date="2025-09" db="UniProtKB">
        <authorList>
            <consortium name="Ensembl"/>
        </authorList>
    </citation>
    <scope>IDENTIFICATION</scope>
</reference>
<keyword evidence="3" id="KW-1185">Reference proteome</keyword>
<dbReference type="Proteomes" id="UP000265080">
    <property type="component" value="Chromosome 5"/>
</dbReference>
<proteinExistence type="predicted"/>
<sequence length="255" mass="26768">QNKYLKCMLYPADHIQGKILFSDLFRLPSVGELHPGATRQPPAVFCPATRFPDLRALEADLHGNYRCGECPLESAAVPRHLCGSCVGLYCTSSAAAALAYSGLEVMGDLSDGSSGGDFSVYTGWIFSGLLSAPGGGIPAGWGDSRKLPLHAEADSGGSEPCGRCHSVQRRHHGDLHSPSLLLRLHFVHPDRDCGHVGLHGPCSLQQTPRCCAKGQPGCGSSRSLGSSSALTVTPSAPSSALTQFRAPLKHPSMAA</sequence>
<evidence type="ECO:0000313" key="2">
    <source>
        <dbReference type="Ensembl" id="ENSAPEP00000021101.1"/>
    </source>
</evidence>
<feature type="compositionally biased region" description="Polar residues" evidence="1">
    <location>
        <begin position="229"/>
        <end position="242"/>
    </location>
</feature>
<name>A0A3P8T936_AMPPE</name>
<accession>A0A3P8T936</accession>
<dbReference type="OMA" id="YPADHIQ"/>
<protein>
    <submittedName>
        <fullName evidence="2">Uncharacterized protein</fullName>
    </submittedName>
</protein>
<dbReference type="Ensembl" id="ENSAPET00000021659.1">
    <property type="protein sequence ID" value="ENSAPEP00000021101.1"/>
    <property type="gene ID" value="ENSAPEG00000015052.1"/>
</dbReference>
<organism evidence="2 3">
    <name type="scientific">Amphiprion percula</name>
    <name type="common">Orange clownfish</name>
    <name type="synonym">Lutjanus percula</name>
    <dbReference type="NCBI Taxonomy" id="161767"/>
    <lineage>
        <taxon>Eukaryota</taxon>
        <taxon>Metazoa</taxon>
        <taxon>Chordata</taxon>
        <taxon>Craniata</taxon>
        <taxon>Vertebrata</taxon>
        <taxon>Euteleostomi</taxon>
        <taxon>Actinopterygii</taxon>
        <taxon>Neopterygii</taxon>
        <taxon>Teleostei</taxon>
        <taxon>Neoteleostei</taxon>
        <taxon>Acanthomorphata</taxon>
        <taxon>Ovalentaria</taxon>
        <taxon>Pomacentridae</taxon>
        <taxon>Amphiprion</taxon>
    </lineage>
</organism>
<dbReference type="AlphaFoldDB" id="A0A3P8T936"/>
<reference evidence="2" key="2">
    <citation type="submission" date="2025-08" db="UniProtKB">
        <authorList>
            <consortium name="Ensembl"/>
        </authorList>
    </citation>
    <scope>IDENTIFICATION</scope>
</reference>
<reference evidence="2 3" key="1">
    <citation type="submission" date="2018-03" db="EMBL/GenBank/DDBJ databases">
        <title>Finding Nemo's genes: A chromosome-scale reference assembly of the genome of the orange clownfish Amphiprion percula.</title>
        <authorList>
            <person name="Lehmann R."/>
        </authorList>
    </citation>
    <scope>NUCLEOTIDE SEQUENCE</scope>
</reference>
<evidence type="ECO:0000256" key="1">
    <source>
        <dbReference type="SAM" id="MobiDB-lite"/>
    </source>
</evidence>
<feature type="region of interest" description="Disordered" evidence="1">
    <location>
        <begin position="222"/>
        <end position="255"/>
    </location>
</feature>